<dbReference type="Proteomes" id="UP001194468">
    <property type="component" value="Unassembled WGS sequence"/>
</dbReference>
<evidence type="ECO:0000256" key="1">
    <source>
        <dbReference type="SAM" id="MobiDB-lite"/>
    </source>
</evidence>
<organism evidence="2 3">
    <name type="scientific">Boletus edulis BED1</name>
    <dbReference type="NCBI Taxonomy" id="1328754"/>
    <lineage>
        <taxon>Eukaryota</taxon>
        <taxon>Fungi</taxon>
        <taxon>Dikarya</taxon>
        <taxon>Basidiomycota</taxon>
        <taxon>Agaricomycotina</taxon>
        <taxon>Agaricomycetes</taxon>
        <taxon>Agaricomycetidae</taxon>
        <taxon>Boletales</taxon>
        <taxon>Boletineae</taxon>
        <taxon>Boletaceae</taxon>
        <taxon>Boletoideae</taxon>
        <taxon>Boletus</taxon>
    </lineage>
</organism>
<accession>A0AAD4GAC1</accession>
<dbReference type="AlphaFoldDB" id="A0AAD4GAC1"/>
<comment type="caution">
    <text evidence="2">The sequence shown here is derived from an EMBL/GenBank/DDBJ whole genome shotgun (WGS) entry which is preliminary data.</text>
</comment>
<protein>
    <submittedName>
        <fullName evidence="2">Uncharacterized protein</fullName>
    </submittedName>
</protein>
<feature type="region of interest" description="Disordered" evidence="1">
    <location>
        <begin position="207"/>
        <end position="247"/>
    </location>
</feature>
<keyword evidence="3" id="KW-1185">Reference proteome</keyword>
<reference evidence="2" key="1">
    <citation type="submission" date="2019-10" db="EMBL/GenBank/DDBJ databases">
        <authorList>
            <consortium name="DOE Joint Genome Institute"/>
            <person name="Kuo A."/>
            <person name="Miyauchi S."/>
            <person name="Kiss E."/>
            <person name="Drula E."/>
            <person name="Kohler A."/>
            <person name="Sanchez-Garcia M."/>
            <person name="Andreopoulos B."/>
            <person name="Barry K.W."/>
            <person name="Bonito G."/>
            <person name="Buee M."/>
            <person name="Carver A."/>
            <person name="Chen C."/>
            <person name="Cichocki N."/>
            <person name="Clum A."/>
            <person name="Culley D."/>
            <person name="Crous P.W."/>
            <person name="Fauchery L."/>
            <person name="Girlanda M."/>
            <person name="Hayes R."/>
            <person name="Keri Z."/>
            <person name="LaButti K."/>
            <person name="Lipzen A."/>
            <person name="Lombard V."/>
            <person name="Magnuson J."/>
            <person name="Maillard F."/>
            <person name="Morin E."/>
            <person name="Murat C."/>
            <person name="Nolan M."/>
            <person name="Ohm R."/>
            <person name="Pangilinan J."/>
            <person name="Pereira M."/>
            <person name="Perotto S."/>
            <person name="Peter M."/>
            <person name="Riley R."/>
            <person name="Sitrit Y."/>
            <person name="Stielow B."/>
            <person name="Szollosi G."/>
            <person name="Zifcakova L."/>
            <person name="Stursova M."/>
            <person name="Spatafora J.W."/>
            <person name="Tedersoo L."/>
            <person name="Vaario L.-M."/>
            <person name="Yamada A."/>
            <person name="Yan M."/>
            <person name="Wang P."/>
            <person name="Xu J."/>
            <person name="Bruns T."/>
            <person name="Baldrian P."/>
            <person name="Vilgalys R."/>
            <person name="Henrissat B."/>
            <person name="Grigoriev I.V."/>
            <person name="Hibbett D."/>
            <person name="Nagy L.G."/>
            <person name="Martin F.M."/>
        </authorList>
    </citation>
    <scope>NUCLEOTIDE SEQUENCE</scope>
    <source>
        <strain evidence="2">BED1</strain>
    </source>
</reference>
<sequence>MYITEFFQDPRTYSTVCTMVVTHFNMTIAELELSGNHILYTMAEQCKANEGQDVKIRKVLLALGIPTTENPQVEIGCQRSYEYVANDQSNIYSIAITLVPKSSASPLHFYPWDSVDPDMGPLCISREIGREMWEGPREGKLPDMSESIVGAEGKAMTWTDRQCGKALHRKPCTCTEEGPGMAEAKTANMIEWAQGQMIYEMTERVERAEDQEGPSMAKRGPKHGRGKEGRHNRVGPGPENVCDYRKDREGPGMVKAKTAEVIEWAQGQRIYEITERIERAQAWPRQGGPTYSRSRGPKYGRGKEGRHNRLGPGPENLFDNRKAREGPGMVKARTAEVIKRANGERIYRMTKMIERAQAWPRQGGPRPKIKWGPYFRELLYGSINHDEALTRPRLIYTEDLEGAFVRSPRLTDSEDRALTSFMGQRSRDSGGGPIGEGLLDGPIHTVRPWQVQTGICQRDFQMIQGTTEVIAEATYTWNLNVKDGRMIMTQRGTAVNIHKCF</sequence>
<feature type="region of interest" description="Disordered" evidence="1">
    <location>
        <begin position="284"/>
        <end position="322"/>
    </location>
</feature>
<gene>
    <name evidence="2" type="ORF">L210DRAFT_3711177</name>
</gene>
<reference evidence="2" key="2">
    <citation type="journal article" date="2020" name="Nat. Commun.">
        <title>Large-scale genome sequencing of mycorrhizal fungi provides insights into the early evolution of symbiotic traits.</title>
        <authorList>
            <person name="Miyauchi S."/>
            <person name="Kiss E."/>
            <person name="Kuo A."/>
            <person name="Drula E."/>
            <person name="Kohler A."/>
            <person name="Sanchez-Garcia M."/>
            <person name="Morin E."/>
            <person name="Andreopoulos B."/>
            <person name="Barry K.W."/>
            <person name="Bonito G."/>
            <person name="Buee M."/>
            <person name="Carver A."/>
            <person name="Chen C."/>
            <person name="Cichocki N."/>
            <person name="Clum A."/>
            <person name="Culley D."/>
            <person name="Crous P.W."/>
            <person name="Fauchery L."/>
            <person name="Girlanda M."/>
            <person name="Hayes R.D."/>
            <person name="Keri Z."/>
            <person name="LaButti K."/>
            <person name="Lipzen A."/>
            <person name="Lombard V."/>
            <person name="Magnuson J."/>
            <person name="Maillard F."/>
            <person name="Murat C."/>
            <person name="Nolan M."/>
            <person name="Ohm R.A."/>
            <person name="Pangilinan J."/>
            <person name="Pereira M.F."/>
            <person name="Perotto S."/>
            <person name="Peter M."/>
            <person name="Pfister S."/>
            <person name="Riley R."/>
            <person name="Sitrit Y."/>
            <person name="Stielow J.B."/>
            <person name="Szollosi G."/>
            <person name="Zifcakova L."/>
            <person name="Stursova M."/>
            <person name="Spatafora J.W."/>
            <person name="Tedersoo L."/>
            <person name="Vaario L.M."/>
            <person name="Yamada A."/>
            <person name="Yan M."/>
            <person name="Wang P."/>
            <person name="Xu J."/>
            <person name="Bruns T."/>
            <person name="Baldrian P."/>
            <person name="Vilgalys R."/>
            <person name="Dunand C."/>
            <person name="Henrissat B."/>
            <person name="Grigoriev I.V."/>
            <person name="Hibbett D."/>
            <person name="Nagy L.G."/>
            <person name="Martin F.M."/>
        </authorList>
    </citation>
    <scope>NUCLEOTIDE SEQUENCE</scope>
    <source>
        <strain evidence="2">BED1</strain>
    </source>
</reference>
<proteinExistence type="predicted"/>
<dbReference type="EMBL" id="WHUW01000038">
    <property type="protein sequence ID" value="KAF8432689.1"/>
    <property type="molecule type" value="Genomic_DNA"/>
</dbReference>
<evidence type="ECO:0000313" key="2">
    <source>
        <dbReference type="EMBL" id="KAF8432689.1"/>
    </source>
</evidence>
<evidence type="ECO:0000313" key="3">
    <source>
        <dbReference type="Proteomes" id="UP001194468"/>
    </source>
</evidence>
<name>A0AAD4GAC1_BOLED</name>